<name>A0A9D4XCX7_PEA</name>
<dbReference type="AlphaFoldDB" id="A0A9D4XCX7"/>
<sequence length="135" mass="14637">MLRLGLTTVKNLGLGDSLHIQLNSLAITNRFSVAASGAMSKVMFYLSVTPSRSNTLVSRRPVVTLRLTLDSGATYHVTDDLDNLSDTSLNKYLDNLALHRPYIGLNSLFMGNCSGLNITHSGTLLHNDSSLSNDL</sequence>
<organism evidence="1 2">
    <name type="scientific">Pisum sativum</name>
    <name type="common">Garden pea</name>
    <name type="synonym">Lathyrus oleraceus</name>
    <dbReference type="NCBI Taxonomy" id="3888"/>
    <lineage>
        <taxon>Eukaryota</taxon>
        <taxon>Viridiplantae</taxon>
        <taxon>Streptophyta</taxon>
        <taxon>Embryophyta</taxon>
        <taxon>Tracheophyta</taxon>
        <taxon>Spermatophyta</taxon>
        <taxon>Magnoliopsida</taxon>
        <taxon>eudicotyledons</taxon>
        <taxon>Gunneridae</taxon>
        <taxon>Pentapetalae</taxon>
        <taxon>rosids</taxon>
        <taxon>fabids</taxon>
        <taxon>Fabales</taxon>
        <taxon>Fabaceae</taxon>
        <taxon>Papilionoideae</taxon>
        <taxon>50 kb inversion clade</taxon>
        <taxon>NPAAA clade</taxon>
        <taxon>Hologalegina</taxon>
        <taxon>IRL clade</taxon>
        <taxon>Fabeae</taxon>
        <taxon>Lathyrus</taxon>
    </lineage>
</organism>
<keyword evidence="2" id="KW-1185">Reference proteome</keyword>
<dbReference type="EMBL" id="JAMSHJ010000004">
    <property type="protein sequence ID" value="KAI5417917.1"/>
    <property type="molecule type" value="Genomic_DNA"/>
</dbReference>
<evidence type="ECO:0000313" key="2">
    <source>
        <dbReference type="Proteomes" id="UP001058974"/>
    </source>
</evidence>
<reference evidence="1 2" key="1">
    <citation type="journal article" date="2022" name="Nat. Genet.">
        <title>Improved pea reference genome and pan-genome highlight genomic features and evolutionary characteristics.</title>
        <authorList>
            <person name="Yang T."/>
            <person name="Liu R."/>
            <person name="Luo Y."/>
            <person name="Hu S."/>
            <person name="Wang D."/>
            <person name="Wang C."/>
            <person name="Pandey M.K."/>
            <person name="Ge S."/>
            <person name="Xu Q."/>
            <person name="Li N."/>
            <person name="Li G."/>
            <person name="Huang Y."/>
            <person name="Saxena R.K."/>
            <person name="Ji Y."/>
            <person name="Li M."/>
            <person name="Yan X."/>
            <person name="He Y."/>
            <person name="Liu Y."/>
            <person name="Wang X."/>
            <person name="Xiang C."/>
            <person name="Varshney R.K."/>
            <person name="Ding H."/>
            <person name="Gao S."/>
            <person name="Zong X."/>
        </authorList>
    </citation>
    <scope>NUCLEOTIDE SEQUENCE [LARGE SCALE GENOMIC DNA]</scope>
    <source>
        <strain evidence="1 2">cv. Zhongwan 6</strain>
    </source>
</reference>
<comment type="caution">
    <text evidence="1">The sequence shown here is derived from an EMBL/GenBank/DDBJ whole genome shotgun (WGS) entry which is preliminary data.</text>
</comment>
<dbReference type="Gramene" id="Psat04G0251800-T1">
    <property type="protein sequence ID" value="KAI5417917.1"/>
    <property type="gene ID" value="KIW84_042518"/>
</dbReference>
<dbReference type="Proteomes" id="UP001058974">
    <property type="component" value="Chromosome 4"/>
</dbReference>
<accession>A0A9D4XCX7</accession>
<protein>
    <submittedName>
        <fullName evidence="1">Uncharacterized protein</fullName>
    </submittedName>
</protein>
<evidence type="ECO:0000313" key="1">
    <source>
        <dbReference type="EMBL" id="KAI5417917.1"/>
    </source>
</evidence>
<proteinExistence type="predicted"/>
<gene>
    <name evidence="1" type="ORF">KIW84_042518</name>
</gene>